<reference evidence="2" key="2">
    <citation type="submission" date="2020-10" db="UniProtKB">
        <authorList>
            <consortium name="WormBaseParasite"/>
        </authorList>
    </citation>
    <scope>IDENTIFICATION</scope>
</reference>
<dbReference type="AlphaFoldDB" id="A0A7E4VD83"/>
<dbReference type="WBParaSite" id="Pan_g19651.t1">
    <property type="protein sequence ID" value="Pan_g19651.t1"/>
    <property type="gene ID" value="Pan_g19651"/>
</dbReference>
<organism evidence="1 2">
    <name type="scientific">Panagrellus redivivus</name>
    <name type="common">Microworm</name>
    <dbReference type="NCBI Taxonomy" id="6233"/>
    <lineage>
        <taxon>Eukaryota</taxon>
        <taxon>Metazoa</taxon>
        <taxon>Ecdysozoa</taxon>
        <taxon>Nematoda</taxon>
        <taxon>Chromadorea</taxon>
        <taxon>Rhabditida</taxon>
        <taxon>Tylenchina</taxon>
        <taxon>Panagrolaimomorpha</taxon>
        <taxon>Panagrolaimoidea</taxon>
        <taxon>Panagrolaimidae</taxon>
        <taxon>Panagrellus</taxon>
    </lineage>
</organism>
<accession>A0A7E4VD83</accession>
<dbReference type="Proteomes" id="UP000492821">
    <property type="component" value="Unassembled WGS sequence"/>
</dbReference>
<keyword evidence="1" id="KW-1185">Reference proteome</keyword>
<name>A0A7E4VD83_PANRE</name>
<reference evidence="1" key="1">
    <citation type="journal article" date="2013" name="Genetics">
        <title>The draft genome and transcriptome of Panagrellus redivivus are shaped by the harsh demands of a free-living lifestyle.</title>
        <authorList>
            <person name="Srinivasan J."/>
            <person name="Dillman A.R."/>
            <person name="Macchietto M.G."/>
            <person name="Heikkinen L."/>
            <person name="Lakso M."/>
            <person name="Fracchia K.M."/>
            <person name="Antoshechkin I."/>
            <person name="Mortazavi A."/>
            <person name="Wong G."/>
            <person name="Sternberg P.W."/>
        </authorList>
    </citation>
    <scope>NUCLEOTIDE SEQUENCE [LARGE SCALE GENOMIC DNA]</scope>
    <source>
        <strain evidence="1">MT8872</strain>
    </source>
</reference>
<proteinExistence type="predicted"/>
<evidence type="ECO:0000313" key="2">
    <source>
        <dbReference type="WBParaSite" id="Pan_g19651.t1"/>
    </source>
</evidence>
<evidence type="ECO:0000313" key="1">
    <source>
        <dbReference type="Proteomes" id="UP000492821"/>
    </source>
</evidence>
<protein>
    <submittedName>
        <fullName evidence="2">F-box domain-containing protein</fullName>
    </submittedName>
</protein>
<sequence>MPYPIASLHYGLRFRLAELATPLERLNLQIAAGNSSICPPNLQLLHKYDDVFDFHTRDGQVLVLKVKKITEVLLDVKPYKVAKDSLTECGRKIFLNFFTEQHLESEKFNHFLLRPNKLKLNNCDLSKPFLDKLSTMTSQSPTIVVILQEKCYAHTLNFSQLFTAFPQVQCIRLDRCQLSETWIADILQCKKHSFQALDITIYSNQLETFKLNDLIKFMKVQRRGFCMFVTVLGSSDSSDLFFAQLKQFLNTRLRHTYTEPQEKKFTHVYFYYRNVRICWYLPHNTRLVSKKSPLHRWW</sequence>